<keyword evidence="3" id="KW-1185">Reference proteome</keyword>
<feature type="transmembrane region" description="Helical" evidence="1">
    <location>
        <begin position="20"/>
        <end position="39"/>
    </location>
</feature>
<keyword evidence="1" id="KW-0812">Transmembrane</keyword>
<comment type="caution">
    <text evidence="2">The sequence shown here is derived from an EMBL/GenBank/DDBJ whole genome shotgun (WGS) entry which is preliminary data.</text>
</comment>
<reference evidence="2 3" key="1">
    <citation type="submission" date="2020-03" db="EMBL/GenBank/DDBJ databases">
        <title>Chryseoglobus sp. isolated from a deep-sea seamount.</title>
        <authorList>
            <person name="Zhang D.-C."/>
        </authorList>
    </citation>
    <scope>NUCLEOTIDE SEQUENCE [LARGE SCALE GENOMIC DNA]</scope>
    <source>
        <strain evidence="2 3">KN1116</strain>
    </source>
</reference>
<proteinExistence type="predicted"/>
<evidence type="ECO:0000313" key="2">
    <source>
        <dbReference type="EMBL" id="NHF64174.1"/>
    </source>
</evidence>
<protein>
    <submittedName>
        <fullName evidence="2">Uncharacterized protein</fullName>
    </submittedName>
</protein>
<dbReference type="RefSeq" id="WP_152584322.1">
    <property type="nucleotide sequence ID" value="NZ_JAVJUB010000061.1"/>
</dbReference>
<accession>A0A9E5ML53</accession>
<keyword evidence="1" id="KW-0472">Membrane</keyword>
<dbReference type="AlphaFoldDB" id="A0A9E5ML53"/>
<feature type="transmembrane region" description="Helical" evidence="1">
    <location>
        <begin position="123"/>
        <end position="143"/>
    </location>
</feature>
<feature type="transmembrane region" description="Helical" evidence="1">
    <location>
        <begin position="45"/>
        <end position="66"/>
    </location>
</feature>
<evidence type="ECO:0000256" key="1">
    <source>
        <dbReference type="SAM" id="Phobius"/>
    </source>
</evidence>
<dbReference type="OrthoDB" id="8444301at2"/>
<evidence type="ECO:0000313" key="3">
    <source>
        <dbReference type="Proteomes" id="UP000818266"/>
    </source>
</evidence>
<dbReference type="Proteomes" id="UP000818266">
    <property type="component" value="Unassembled WGS sequence"/>
</dbReference>
<gene>
    <name evidence="2" type="ORF">FK219_013175</name>
</gene>
<name>A0A9E5ML53_9MICO</name>
<organism evidence="2 3">
    <name type="scientific">Microcella pacifica</name>
    <dbReference type="NCBI Taxonomy" id="2591847"/>
    <lineage>
        <taxon>Bacteria</taxon>
        <taxon>Bacillati</taxon>
        <taxon>Actinomycetota</taxon>
        <taxon>Actinomycetes</taxon>
        <taxon>Micrococcales</taxon>
        <taxon>Microbacteriaceae</taxon>
        <taxon>Microcella</taxon>
    </lineage>
</organism>
<dbReference type="EMBL" id="VIKT02000042">
    <property type="protein sequence ID" value="NHF64174.1"/>
    <property type="molecule type" value="Genomic_DNA"/>
</dbReference>
<feature type="transmembrane region" description="Helical" evidence="1">
    <location>
        <begin position="78"/>
        <end position="103"/>
    </location>
</feature>
<sequence length="175" mass="19060">MTADRSASRTSFRALHPRSLLAQLTILVTAEVLLFYTYSVHDARFHWATHFLVALIVAAAVMIVHLTVRGAPGPRFPLILVLGLHLFAMAPDFVFRAGAPHAAWMDVFLGHLSAHYLPGGDKAWLLIAIVAVSAYVVLLTRWLHGRAVEATVPSAASAQLAPTSAGILRRPGRRR</sequence>
<keyword evidence="1" id="KW-1133">Transmembrane helix</keyword>